<dbReference type="AlphaFoldDB" id="A0A316HDC7"/>
<dbReference type="InterPro" id="IPR006016">
    <property type="entry name" value="UspA"/>
</dbReference>
<protein>
    <submittedName>
        <fullName evidence="2">Universal stress protein family protein</fullName>
    </submittedName>
</protein>
<dbReference type="Pfam" id="PF00582">
    <property type="entry name" value="Usp"/>
    <property type="match status" value="1"/>
</dbReference>
<comment type="caution">
    <text evidence="2">The sequence shown here is derived from an EMBL/GenBank/DDBJ whole genome shotgun (WGS) entry which is preliminary data.</text>
</comment>
<keyword evidence="3" id="KW-1185">Reference proteome</keyword>
<proteinExistence type="predicted"/>
<reference evidence="2 3" key="1">
    <citation type="submission" date="2018-05" db="EMBL/GenBank/DDBJ databases">
        <title>Genomic Encyclopedia of Archaeal and Bacterial Type Strains, Phase II (KMG-II): from individual species to whole genera.</title>
        <authorList>
            <person name="Goeker M."/>
        </authorList>
    </citation>
    <scope>NUCLEOTIDE SEQUENCE [LARGE SCALE GENOMIC DNA]</scope>
    <source>
        <strain evidence="2 3">DSM 19975</strain>
    </source>
</reference>
<evidence type="ECO:0000313" key="2">
    <source>
        <dbReference type="EMBL" id="PWK79229.1"/>
    </source>
</evidence>
<sequence>MIMKTILVIDDGSASAQHAAHFALDLALQVEADLVLARVCALKQPAVFKQYQLAGRSTTEFHTYKSRRSLFEELKGKSAEKGGFMPLISELDAMFDTEARLISYINQNNTWLLMKGVTEFKSISNNVKIHAILNRIACPLMLIPEKYEGLGFKHIIHIADLRYCRLNVLRYLAQLAGPCKAEILLAHLSAKGLPHIEQGYALTLFNDEISKRVNYGQLYFNNTRERDVTRAVDVMVHNMNADLLAVVHHRFHCQELIAEGADASVPVHITVPLIVFPY</sequence>
<dbReference type="EMBL" id="QGHA01000002">
    <property type="protein sequence ID" value="PWK79229.1"/>
    <property type="molecule type" value="Genomic_DNA"/>
</dbReference>
<evidence type="ECO:0000313" key="3">
    <source>
        <dbReference type="Proteomes" id="UP000245678"/>
    </source>
</evidence>
<dbReference type="SUPFAM" id="SSF52402">
    <property type="entry name" value="Adenine nucleotide alpha hydrolases-like"/>
    <property type="match status" value="1"/>
</dbReference>
<name>A0A316HDC7_9SPHI</name>
<feature type="domain" description="UspA" evidence="1">
    <location>
        <begin position="3"/>
        <end position="70"/>
    </location>
</feature>
<gene>
    <name evidence="2" type="ORF">LX99_01685</name>
</gene>
<accession>A0A316HDC7</accession>
<organism evidence="2 3">
    <name type="scientific">Mucilaginibacter oryzae</name>
    <dbReference type="NCBI Taxonomy" id="468058"/>
    <lineage>
        <taxon>Bacteria</taxon>
        <taxon>Pseudomonadati</taxon>
        <taxon>Bacteroidota</taxon>
        <taxon>Sphingobacteriia</taxon>
        <taxon>Sphingobacteriales</taxon>
        <taxon>Sphingobacteriaceae</taxon>
        <taxon>Mucilaginibacter</taxon>
    </lineage>
</organism>
<evidence type="ECO:0000259" key="1">
    <source>
        <dbReference type="Pfam" id="PF00582"/>
    </source>
</evidence>
<dbReference type="Gene3D" id="3.40.50.12370">
    <property type="match status" value="1"/>
</dbReference>
<dbReference type="Proteomes" id="UP000245678">
    <property type="component" value="Unassembled WGS sequence"/>
</dbReference>